<feature type="transmembrane region" description="Helical" evidence="5">
    <location>
        <begin position="482"/>
        <end position="501"/>
    </location>
</feature>
<reference evidence="8" key="3">
    <citation type="submission" date="2022-06" db="UniProtKB">
        <authorList>
            <consortium name="EnsemblMetazoa"/>
        </authorList>
    </citation>
    <scope>IDENTIFICATION</scope>
</reference>
<dbReference type="InterPro" id="IPR036259">
    <property type="entry name" value="MFS_trans_sf"/>
</dbReference>
<keyword evidence="4 5" id="KW-0472">Membrane</keyword>
<sequence>MALKNHGKIDEILSILGDIGPYQWKIYSLSMWPIFLAGILTTALVFSTSVPEHRCFIEGCDDDPSLPSSSSLFSFKIIQSDSYQKFFLNYTIPKSNDRHRFDQCHRYASLPVNTSNSSNFVCSEIGFDSETIQSCHNRYVHNQHYFRSTLATEFNLLCEKEWTIQLLQSLFFFGVLLGAINNGILADKFGRKMIFRIYSPLLIVSILFSLTNYSIYLYSIGLLLKGLCVAALYQSAFTFGIECLGGNWRFWLANFYSIVFTIGAIYSCLMAYLFRSWFEIEITNLFPALLMIPFPWVVPESIRWQFSAGRTKEALEQVVSAAKKNGVKIPAKLKEVFLNEFDVPEESHQPNVSIMDLFKHKSIRHWSLTFLYIWFTNALVYYGISFLASKIHDDIYLSMIALMAVEVPGVLIAAFLGEFSRRNALIGTMVLGGCASIISSFSPGGYIRMGLAITGKLCISASFSLIYVYAAEIFPTILRATGIGMCSLCARIGAMIAPYLFRLHFLGGAFPFLVIGVVTLLAGILSFILPETKGKKLPDTLEEVSQLRDDSNQCFRNFRKKLAHFSS</sequence>
<protein>
    <submittedName>
        <fullName evidence="7">Solute carrier family 22 member 4</fullName>
    </submittedName>
</protein>
<evidence type="ECO:0000256" key="5">
    <source>
        <dbReference type="SAM" id="Phobius"/>
    </source>
</evidence>
<dbReference type="EMBL" id="WVUK01000047">
    <property type="protein sequence ID" value="KAF7495611.1"/>
    <property type="molecule type" value="Genomic_DNA"/>
</dbReference>
<evidence type="ECO:0000259" key="6">
    <source>
        <dbReference type="PROSITE" id="PS50850"/>
    </source>
</evidence>
<feature type="transmembrane region" description="Helical" evidence="5">
    <location>
        <begin position="369"/>
        <end position="389"/>
    </location>
</feature>
<dbReference type="GO" id="GO:0016020">
    <property type="term" value="C:membrane"/>
    <property type="evidence" value="ECO:0007669"/>
    <property type="project" value="UniProtKB-SubCell"/>
</dbReference>
<gene>
    <name evidence="7" type="ORF">SSS_7465</name>
</gene>
<feature type="transmembrane region" description="Helical" evidence="5">
    <location>
        <begin position="253"/>
        <end position="274"/>
    </location>
</feature>
<accession>A0A834RFD7</accession>
<feature type="transmembrane region" description="Helical" evidence="5">
    <location>
        <begin position="395"/>
        <end position="416"/>
    </location>
</feature>
<dbReference type="AlphaFoldDB" id="A0A834RFD7"/>
<name>A0A834RFD7_SARSC</name>
<keyword evidence="9" id="KW-1185">Reference proteome</keyword>
<keyword evidence="2 5" id="KW-0812">Transmembrane</keyword>
<feature type="transmembrane region" description="Helical" evidence="5">
    <location>
        <begin position="26"/>
        <end position="46"/>
    </location>
</feature>
<dbReference type="OrthoDB" id="3936150at2759"/>
<evidence type="ECO:0000313" key="8">
    <source>
        <dbReference type="EnsemblMetazoa" id="KAF7495611.1"/>
    </source>
</evidence>
<feature type="transmembrane region" description="Helical" evidence="5">
    <location>
        <begin position="222"/>
        <end position="241"/>
    </location>
</feature>
<comment type="subcellular location">
    <subcellularLocation>
        <location evidence="1">Membrane</location>
        <topology evidence="1">Multi-pass membrane protein</topology>
    </subcellularLocation>
</comment>
<evidence type="ECO:0000256" key="1">
    <source>
        <dbReference type="ARBA" id="ARBA00004141"/>
    </source>
</evidence>
<reference evidence="7" key="2">
    <citation type="submission" date="2020-01" db="EMBL/GenBank/DDBJ databases">
        <authorList>
            <person name="Korhonen P.K.K."/>
            <person name="Guangxu M.G."/>
            <person name="Wang T.W."/>
            <person name="Stroehlein A.J.S."/>
            <person name="Young N.D."/>
            <person name="Ang C.-S.A."/>
            <person name="Fernando D.W.F."/>
            <person name="Lu H.L."/>
            <person name="Taylor S.T."/>
            <person name="Ehtesham M.E.M."/>
            <person name="Najaraj S.H.N."/>
            <person name="Harsha G.H.G."/>
            <person name="Madugundu A.M."/>
            <person name="Renuse S.R."/>
            <person name="Holt D.H."/>
            <person name="Pandey A.P."/>
            <person name="Papenfuss A.P."/>
            <person name="Gasser R.B.G."/>
            <person name="Fischer K.F."/>
        </authorList>
    </citation>
    <scope>NUCLEOTIDE SEQUENCE</scope>
    <source>
        <strain evidence="7">SSS_KF_BRIS2020</strain>
    </source>
</reference>
<feature type="domain" description="Major facilitator superfamily (MFS) profile" evidence="6">
    <location>
        <begin position="114"/>
        <end position="534"/>
    </location>
</feature>
<evidence type="ECO:0000256" key="3">
    <source>
        <dbReference type="ARBA" id="ARBA00022989"/>
    </source>
</evidence>
<dbReference type="PANTHER" id="PTHR24064">
    <property type="entry name" value="SOLUTE CARRIER FAMILY 22 MEMBER"/>
    <property type="match status" value="1"/>
</dbReference>
<dbReference type="SUPFAM" id="SSF103473">
    <property type="entry name" value="MFS general substrate transporter"/>
    <property type="match status" value="1"/>
</dbReference>
<dbReference type="GO" id="GO:0022857">
    <property type="term" value="F:transmembrane transporter activity"/>
    <property type="evidence" value="ECO:0007669"/>
    <property type="project" value="InterPro"/>
</dbReference>
<dbReference type="EnsemblMetazoa" id="SSS_7465s_mrna">
    <property type="protein sequence ID" value="KAF7495611.1"/>
    <property type="gene ID" value="SSS_7465"/>
</dbReference>
<dbReference type="Proteomes" id="UP000070412">
    <property type="component" value="Unassembled WGS sequence"/>
</dbReference>
<organism evidence="7">
    <name type="scientific">Sarcoptes scabiei</name>
    <name type="common">Itch mite</name>
    <name type="synonym">Acarus scabiei</name>
    <dbReference type="NCBI Taxonomy" id="52283"/>
    <lineage>
        <taxon>Eukaryota</taxon>
        <taxon>Metazoa</taxon>
        <taxon>Ecdysozoa</taxon>
        <taxon>Arthropoda</taxon>
        <taxon>Chelicerata</taxon>
        <taxon>Arachnida</taxon>
        <taxon>Acari</taxon>
        <taxon>Acariformes</taxon>
        <taxon>Sarcoptiformes</taxon>
        <taxon>Astigmata</taxon>
        <taxon>Psoroptidia</taxon>
        <taxon>Sarcoptoidea</taxon>
        <taxon>Sarcoptidae</taxon>
        <taxon>Sarcoptinae</taxon>
        <taxon>Sarcoptes</taxon>
    </lineage>
</organism>
<dbReference type="InterPro" id="IPR005828">
    <property type="entry name" value="MFS_sugar_transport-like"/>
</dbReference>
<dbReference type="InterPro" id="IPR020846">
    <property type="entry name" value="MFS_dom"/>
</dbReference>
<feature type="transmembrane region" description="Helical" evidence="5">
    <location>
        <begin position="447"/>
        <end position="470"/>
    </location>
</feature>
<proteinExistence type="predicted"/>
<reference evidence="9" key="1">
    <citation type="journal article" date="2020" name="PLoS Negl. Trop. Dis.">
        <title>High-quality nuclear genome for Sarcoptes scabiei-A critical resource for a neglected parasite.</title>
        <authorList>
            <person name="Korhonen P.K."/>
            <person name="Gasser R.B."/>
            <person name="Ma G."/>
            <person name="Wang T."/>
            <person name="Stroehlein A.J."/>
            <person name="Young N.D."/>
            <person name="Ang C.S."/>
            <person name="Fernando D.D."/>
            <person name="Lu H.C."/>
            <person name="Taylor S."/>
            <person name="Reynolds S.L."/>
            <person name="Mofiz E."/>
            <person name="Najaraj S.H."/>
            <person name="Gowda H."/>
            <person name="Madugundu A."/>
            <person name="Renuse S."/>
            <person name="Holt D."/>
            <person name="Pandey A."/>
            <person name="Papenfuss A.T."/>
            <person name="Fischer K."/>
        </authorList>
    </citation>
    <scope>NUCLEOTIDE SEQUENCE [LARGE SCALE GENOMIC DNA]</scope>
</reference>
<feature type="transmembrane region" description="Helical" evidence="5">
    <location>
        <begin position="166"/>
        <end position="185"/>
    </location>
</feature>
<dbReference type="Pfam" id="PF00083">
    <property type="entry name" value="Sugar_tr"/>
    <property type="match status" value="1"/>
</dbReference>
<keyword evidence="3 5" id="KW-1133">Transmembrane helix</keyword>
<evidence type="ECO:0000313" key="9">
    <source>
        <dbReference type="Proteomes" id="UP000070412"/>
    </source>
</evidence>
<evidence type="ECO:0000256" key="2">
    <source>
        <dbReference type="ARBA" id="ARBA00022692"/>
    </source>
</evidence>
<dbReference type="Gene3D" id="1.20.1250.20">
    <property type="entry name" value="MFS general substrate transporter like domains"/>
    <property type="match status" value="1"/>
</dbReference>
<feature type="transmembrane region" description="Helical" evidence="5">
    <location>
        <begin position="423"/>
        <end position="441"/>
    </location>
</feature>
<evidence type="ECO:0000256" key="4">
    <source>
        <dbReference type="ARBA" id="ARBA00023136"/>
    </source>
</evidence>
<dbReference type="PROSITE" id="PS50850">
    <property type="entry name" value="MFS"/>
    <property type="match status" value="1"/>
</dbReference>
<evidence type="ECO:0000313" key="7">
    <source>
        <dbReference type="EMBL" id="KAF7495611.1"/>
    </source>
</evidence>
<feature type="transmembrane region" description="Helical" evidence="5">
    <location>
        <begin position="507"/>
        <end position="529"/>
    </location>
</feature>